<comment type="caution">
    <text evidence="1">The sequence shown here is derived from an EMBL/GenBank/DDBJ whole genome shotgun (WGS) entry which is preliminary data.</text>
</comment>
<evidence type="ECO:0000313" key="1">
    <source>
        <dbReference type="EMBL" id="RAR12139.1"/>
    </source>
</evidence>
<reference evidence="2" key="1">
    <citation type="submission" date="2018-05" db="EMBL/GenBank/DDBJ databases">
        <title>Draft genome sequence of Stemphylium lycopersici strain CIDEFI 213.</title>
        <authorList>
            <person name="Medina R."/>
            <person name="Franco M.E.E."/>
            <person name="Lucentini C.G."/>
            <person name="Saparrat M.C.N."/>
            <person name="Balatti P.A."/>
        </authorList>
    </citation>
    <scope>NUCLEOTIDE SEQUENCE [LARGE SCALE GENOMIC DNA]</scope>
    <source>
        <strain evidence="2">CIDEFI 213</strain>
    </source>
</reference>
<keyword evidence="2" id="KW-1185">Reference proteome</keyword>
<dbReference type="AlphaFoldDB" id="A0A364N5G4"/>
<accession>A0A364N5G4</accession>
<dbReference type="Pfam" id="PF11913">
    <property type="entry name" value="DUF3431"/>
    <property type="match status" value="1"/>
</dbReference>
<dbReference type="PANTHER" id="PTHR37490">
    <property type="entry name" value="EXPRESSED PROTEIN"/>
    <property type="match status" value="1"/>
</dbReference>
<evidence type="ECO:0000313" key="2">
    <source>
        <dbReference type="Proteomes" id="UP000249619"/>
    </source>
</evidence>
<dbReference type="OrthoDB" id="3672650at2759"/>
<proteinExistence type="predicted"/>
<dbReference type="EMBL" id="QGDH01000052">
    <property type="protein sequence ID" value="RAR12139.1"/>
    <property type="molecule type" value="Genomic_DNA"/>
</dbReference>
<gene>
    <name evidence="1" type="ORF">DDE83_004267</name>
</gene>
<dbReference type="InterPro" id="IPR021838">
    <property type="entry name" value="DUF3431"/>
</dbReference>
<organism evidence="1 2">
    <name type="scientific">Stemphylium lycopersici</name>
    <name type="common">Tomato gray leaf spot disease fungus</name>
    <name type="synonym">Thyrospora lycopersici</name>
    <dbReference type="NCBI Taxonomy" id="183478"/>
    <lineage>
        <taxon>Eukaryota</taxon>
        <taxon>Fungi</taxon>
        <taxon>Dikarya</taxon>
        <taxon>Ascomycota</taxon>
        <taxon>Pezizomycotina</taxon>
        <taxon>Dothideomycetes</taxon>
        <taxon>Pleosporomycetidae</taxon>
        <taxon>Pleosporales</taxon>
        <taxon>Pleosporineae</taxon>
        <taxon>Pleosporaceae</taxon>
        <taxon>Stemphylium</taxon>
    </lineage>
</organism>
<name>A0A364N5G4_STELY</name>
<dbReference type="PANTHER" id="PTHR37490:SF1">
    <property type="entry name" value="GLYCOSYLTRANSFERASE 2-LIKE DOMAIN-CONTAINING PROTEIN"/>
    <property type="match status" value="1"/>
</dbReference>
<protein>
    <submittedName>
        <fullName evidence="1">Uncharacterized protein</fullName>
    </submittedName>
</protein>
<dbReference type="Proteomes" id="UP000249619">
    <property type="component" value="Unassembled WGS sequence"/>
</dbReference>
<sequence>MEEEANPRHTPSSCLPMSTGSIRTMHNASGIAHFKLALTVHDSILCVCGEEIYDLIWNNSKYRNHSYDLARPPSADSEEFGMAEMRIMLPETRSHSFRSSFGSVILVMLWTAYISFNFGQRQYPRIEPQLDLGYEANGPLEVVISMYKESTEDVASLISRLHGMPQMSQALVTIYLKDGKADEELVKQETNADAVVKLLNVGREAETYLNHIVTRWDNLAERTVFLQADVHNPREFYPFFEQYFRANQTGFLNLGWAGNVCNSDDCGDKNGWQDETSLLSNIQSRIDDTARDGVLLSYKGQFVVTAARIRGIDKAIYENLWNLLVDEESWAHKEPYLHGRQDSMSRPQFGYTMERIWNVLFQCSDMDVAWKCPTLLSGWRPGGTIADCQCFDAELSLLYRELEILLELTPSTFSSPLLALPREIRDQIFNYVLPDTSRNRPELHTCLWGADMSNGEPWRHDIFGYGSSVAKASRLRPELLLINKQIREELLQNYYSRSKVTLHAELRNTPTNSDYFEFSQHILRLPMLKHVTHIRFYLEWNYTTLKNGSRDRMLKDQVRMTYNLLAAMDKIVQPLQNIETIDLSVLFFWKYRSGKMYSLSMQELFDLEGIFKHCAELRWLGLLGENDVPGKVKATTSTYLSPTFATAKGSTAGVGYKMSTERKGTEQSGGMDICVSRDLEDAMEERRKSSVDFFGNYEIGEPLPQPCYRHGAMI</sequence>